<evidence type="ECO:0000256" key="4">
    <source>
        <dbReference type="ARBA" id="ARBA00022692"/>
    </source>
</evidence>
<reference evidence="9" key="1">
    <citation type="journal article" date="2019" name="Int. J. Syst. Evol. Microbiol.">
        <title>The Global Catalogue of Microorganisms (GCM) 10K type strain sequencing project: providing services to taxonomists for standard genome sequencing and annotation.</title>
        <authorList>
            <consortium name="The Broad Institute Genomics Platform"/>
            <consortium name="The Broad Institute Genome Sequencing Center for Infectious Disease"/>
            <person name="Wu L."/>
            <person name="Ma J."/>
        </authorList>
    </citation>
    <scope>NUCLEOTIDE SEQUENCE [LARGE SCALE GENOMIC DNA]</scope>
    <source>
        <strain evidence="9">JCM 17329</strain>
    </source>
</reference>
<feature type="transmembrane region" description="Helical" evidence="7">
    <location>
        <begin position="71"/>
        <end position="91"/>
    </location>
</feature>
<accession>A0ABP7E4B1</accession>
<comment type="caution">
    <text evidence="8">The sequence shown here is derived from an EMBL/GenBank/DDBJ whole genome shotgun (WGS) entry which is preliminary data.</text>
</comment>
<keyword evidence="9" id="KW-1185">Reference proteome</keyword>
<dbReference type="PANTHER" id="PTHR30086">
    <property type="entry name" value="ARGININE EXPORTER PROTEIN ARGO"/>
    <property type="match status" value="1"/>
</dbReference>
<keyword evidence="4 7" id="KW-0812">Transmembrane</keyword>
<evidence type="ECO:0000256" key="6">
    <source>
        <dbReference type="ARBA" id="ARBA00023136"/>
    </source>
</evidence>
<comment type="similarity">
    <text evidence="2">Belongs to the Rht family.</text>
</comment>
<dbReference type="InterPro" id="IPR001123">
    <property type="entry name" value="LeuE-type"/>
</dbReference>
<evidence type="ECO:0000256" key="2">
    <source>
        <dbReference type="ARBA" id="ARBA00007928"/>
    </source>
</evidence>
<dbReference type="Pfam" id="PF01810">
    <property type="entry name" value="LysE"/>
    <property type="match status" value="1"/>
</dbReference>
<organism evidence="8 9">
    <name type="scientific">Oceanisphaera sediminis</name>
    <dbReference type="NCBI Taxonomy" id="981381"/>
    <lineage>
        <taxon>Bacteria</taxon>
        <taxon>Pseudomonadati</taxon>
        <taxon>Pseudomonadota</taxon>
        <taxon>Gammaproteobacteria</taxon>
        <taxon>Aeromonadales</taxon>
        <taxon>Aeromonadaceae</taxon>
        <taxon>Oceanisphaera</taxon>
    </lineage>
</organism>
<feature type="transmembrane region" description="Helical" evidence="7">
    <location>
        <begin position="40"/>
        <end position="65"/>
    </location>
</feature>
<feature type="transmembrane region" description="Helical" evidence="7">
    <location>
        <begin position="6"/>
        <end position="28"/>
    </location>
</feature>
<gene>
    <name evidence="8" type="ORF">GCM10022421_20560</name>
</gene>
<dbReference type="PIRSF" id="PIRSF006324">
    <property type="entry name" value="LeuE"/>
    <property type="match status" value="1"/>
</dbReference>
<keyword evidence="5 7" id="KW-1133">Transmembrane helix</keyword>
<comment type="subcellular location">
    <subcellularLocation>
        <location evidence="1">Cell membrane</location>
        <topology evidence="1">Multi-pass membrane protein</topology>
    </subcellularLocation>
</comment>
<protein>
    <submittedName>
        <fullName evidence="8">LysE family translocator</fullName>
    </submittedName>
</protein>
<evidence type="ECO:0000256" key="5">
    <source>
        <dbReference type="ARBA" id="ARBA00022989"/>
    </source>
</evidence>
<keyword evidence="6 7" id="KW-0472">Membrane</keyword>
<feature type="transmembrane region" description="Helical" evidence="7">
    <location>
        <begin position="153"/>
        <end position="173"/>
    </location>
</feature>
<dbReference type="PANTHER" id="PTHR30086:SF14">
    <property type="entry name" value="HOMOSERINE_HOMOSERINE LACTONE EFFLUX PROTEIN"/>
    <property type="match status" value="1"/>
</dbReference>
<dbReference type="Proteomes" id="UP001501479">
    <property type="component" value="Unassembled WGS sequence"/>
</dbReference>
<name>A0ABP7E4B1_9GAMM</name>
<evidence type="ECO:0000256" key="3">
    <source>
        <dbReference type="ARBA" id="ARBA00022475"/>
    </source>
</evidence>
<sequence length="215" mass="23165">MEFSIWLLYISVISILIFSPGPSALLCISDGLKFGNKKAMATILGGAIAALVLMTISAVGLGAVLVASENLFFAIKIAGACYLIYLGYSAWKEGSINIASKEPDEIKPASRSCYALFRKGFMVGISNPKDLLFFIALFPGFMNAELPQLEQYMVLACTWFFIDCSSMFMYAALGSKVSPWLSKAENMKRVNRGVGGLFMVLGGALAVSTGMDEKA</sequence>
<evidence type="ECO:0000313" key="9">
    <source>
        <dbReference type="Proteomes" id="UP001501479"/>
    </source>
</evidence>
<evidence type="ECO:0000256" key="1">
    <source>
        <dbReference type="ARBA" id="ARBA00004651"/>
    </source>
</evidence>
<proteinExistence type="inferred from homology"/>
<evidence type="ECO:0000256" key="7">
    <source>
        <dbReference type="SAM" id="Phobius"/>
    </source>
</evidence>
<feature type="transmembrane region" description="Helical" evidence="7">
    <location>
        <begin position="194"/>
        <end position="211"/>
    </location>
</feature>
<keyword evidence="3" id="KW-1003">Cell membrane</keyword>
<dbReference type="EMBL" id="BAABDS010000032">
    <property type="protein sequence ID" value="GAA3713211.1"/>
    <property type="molecule type" value="Genomic_DNA"/>
</dbReference>
<feature type="transmembrane region" description="Helical" evidence="7">
    <location>
        <begin position="121"/>
        <end position="141"/>
    </location>
</feature>
<evidence type="ECO:0000313" key="8">
    <source>
        <dbReference type="EMBL" id="GAA3713211.1"/>
    </source>
</evidence>